<dbReference type="CDD" id="cd00130">
    <property type="entry name" value="PAS"/>
    <property type="match status" value="1"/>
</dbReference>
<dbReference type="Pfam" id="PF00512">
    <property type="entry name" value="HisKA"/>
    <property type="match status" value="1"/>
</dbReference>
<feature type="domain" description="Histidine kinase" evidence="7">
    <location>
        <begin position="207"/>
        <end position="423"/>
    </location>
</feature>
<dbReference type="SUPFAM" id="SSF47384">
    <property type="entry name" value="Homodimeric domain of signal transducing histidine kinase"/>
    <property type="match status" value="1"/>
</dbReference>
<dbReference type="EMBL" id="FMXE01000028">
    <property type="protein sequence ID" value="SDA90749.1"/>
    <property type="molecule type" value="Genomic_DNA"/>
</dbReference>
<dbReference type="AlphaFoldDB" id="A0A1G5Z6R9"/>
<dbReference type="CDD" id="cd00082">
    <property type="entry name" value="HisKA"/>
    <property type="match status" value="1"/>
</dbReference>
<sequence>MDYATKSEFDLLRKKAEAILKNKTQKPNSALTEAELLRAVHELEVFQIELELQNEELKLARGRAEYIAQKYTSLYDFAPIGYFTLSGEGIILDLNLIGSKMLGKERALLKGKSFALFIPENGLSTFNLFLKKTFKSKTKQMSEMLVLGCDEKSIFAQLTAIVEEEHDDHCLLTILDITERKKAESELEEVVKQLNLLNSQKDMFFSIIAHDLKNPFTSIIGHSELLMMEVQSKDYEAVEEIAGVILNSSKRAMDLLFNLMEWAKSQTGRHVYDPTPFFLKDVVSEVFALFDQIAVQKHIKINMDISEEIIISADRNMIATVIRNLVSNALKFAMPGGEIAVYTKASADSLTICVKDNGVGMSPDEIKKLFSADTPITSLGTNNEKGTGLGLILCKEFVEKHRGKIWAESEKDQGSTFYVSLPR</sequence>
<dbReference type="SUPFAM" id="SSF55785">
    <property type="entry name" value="PYP-like sensor domain (PAS domain)"/>
    <property type="match status" value="1"/>
</dbReference>
<evidence type="ECO:0000259" key="7">
    <source>
        <dbReference type="PROSITE" id="PS50109"/>
    </source>
</evidence>
<dbReference type="InterPro" id="IPR004358">
    <property type="entry name" value="Sig_transdc_His_kin-like_C"/>
</dbReference>
<dbReference type="Gene3D" id="3.30.565.10">
    <property type="entry name" value="Histidine kinase-like ATPase, C-terminal domain"/>
    <property type="match status" value="1"/>
</dbReference>
<keyword evidence="3" id="KW-0597">Phosphoprotein</keyword>
<dbReference type="Proteomes" id="UP000198756">
    <property type="component" value="Unassembled WGS sequence"/>
</dbReference>
<evidence type="ECO:0000256" key="1">
    <source>
        <dbReference type="ARBA" id="ARBA00000085"/>
    </source>
</evidence>
<proteinExistence type="predicted"/>
<evidence type="ECO:0000256" key="3">
    <source>
        <dbReference type="ARBA" id="ARBA00022553"/>
    </source>
</evidence>
<dbReference type="InterPro" id="IPR003594">
    <property type="entry name" value="HATPase_dom"/>
</dbReference>
<dbReference type="Gene3D" id="3.30.450.20">
    <property type="entry name" value="PAS domain"/>
    <property type="match status" value="1"/>
</dbReference>
<dbReference type="CDD" id="cd00075">
    <property type="entry name" value="HATPase"/>
    <property type="match status" value="1"/>
</dbReference>
<reference evidence="9" key="1">
    <citation type="submission" date="2016-10" db="EMBL/GenBank/DDBJ databases">
        <authorList>
            <person name="Varghese N."/>
            <person name="Submissions S."/>
        </authorList>
    </citation>
    <scope>NUCLEOTIDE SEQUENCE [LARGE SCALE GENOMIC DNA]</scope>
    <source>
        <strain evidence="9">DSM 22703</strain>
    </source>
</reference>
<dbReference type="GO" id="GO:0000155">
    <property type="term" value="F:phosphorelay sensor kinase activity"/>
    <property type="evidence" value="ECO:0007669"/>
    <property type="project" value="InterPro"/>
</dbReference>
<protein>
    <recommendedName>
        <fullName evidence="2">histidine kinase</fullName>
        <ecNumber evidence="2">2.7.13.3</ecNumber>
    </recommendedName>
</protein>
<evidence type="ECO:0000256" key="6">
    <source>
        <dbReference type="ARBA" id="ARBA00023012"/>
    </source>
</evidence>
<dbReference type="InterPro" id="IPR050736">
    <property type="entry name" value="Sensor_HK_Regulatory"/>
</dbReference>
<dbReference type="SMART" id="SM00388">
    <property type="entry name" value="HisKA"/>
    <property type="match status" value="1"/>
</dbReference>
<comment type="catalytic activity">
    <reaction evidence="1">
        <text>ATP + protein L-histidine = ADP + protein N-phospho-L-histidine.</text>
        <dbReference type="EC" id="2.7.13.3"/>
    </reaction>
</comment>
<dbReference type="InterPro" id="IPR036890">
    <property type="entry name" value="HATPase_C_sf"/>
</dbReference>
<dbReference type="InterPro" id="IPR003661">
    <property type="entry name" value="HisK_dim/P_dom"/>
</dbReference>
<dbReference type="Pfam" id="PF02518">
    <property type="entry name" value="HATPase_c"/>
    <property type="match status" value="1"/>
</dbReference>
<gene>
    <name evidence="8" type="ORF">SAMN03080617_03321</name>
</gene>
<dbReference type="InterPro" id="IPR035965">
    <property type="entry name" value="PAS-like_dom_sf"/>
</dbReference>
<dbReference type="FunFam" id="3.30.565.10:FF:000006">
    <property type="entry name" value="Sensor histidine kinase WalK"/>
    <property type="match status" value="1"/>
</dbReference>
<dbReference type="PRINTS" id="PR00344">
    <property type="entry name" value="BCTRLSENSOR"/>
</dbReference>
<evidence type="ECO:0000313" key="9">
    <source>
        <dbReference type="Proteomes" id="UP000198756"/>
    </source>
</evidence>
<dbReference type="PANTHER" id="PTHR43711">
    <property type="entry name" value="TWO-COMPONENT HISTIDINE KINASE"/>
    <property type="match status" value="1"/>
</dbReference>
<keyword evidence="6" id="KW-0902">Two-component regulatory system</keyword>
<evidence type="ECO:0000256" key="2">
    <source>
        <dbReference type="ARBA" id="ARBA00012438"/>
    </source>
</evidence>
<dbReference type="RefSeq" id="WP_092732264.1">
    <property type="nucleotide sequence ID" value="NZ_FMXE01000028.1"/>
</dbReference>
<dbReference type="Gene3D" id="1.10.287.130">
    <property type="match status" value="1"/>
</dbReference>
<keyword evidence="5" id="KW-0418">Kinase</keyword>
<dbReference type="InterPro" id="IPR036097">
    <property type="entry name" value="HisK_dim/P_sf"/>
</dbReference>
<keyword evidence="9" id="KW-1185">Reference proteome</keyword>
<keyword evidence="4" id="KW-0808">Transferase</keyword>
<name>A0A1G5Z6R9_9BACT</name>
<dbReference type="NCBIfam" id="TIGR00229">
    <property type="entry name" value="sensory_box"/>
    <property type="match status" value="1"/>
</dbReference>
<evidence type="ECO:0000256" key="4">
    <source>
        <dbReference type="ARBA" id="ARBA00022679"/>
    </source>
</evidence>
<dbReference type="EC" id="2.7.13.3" evidence="2"/>
<dbReference type="PANTHER" id="PTHR43711:SF31">
    <property type="entry name" value="HISTIDINE KINASE"/>
    <property type="match status" value="1"/>
</dbReference>
<dbReference type="OrthoDB" id="1269247at2"/>
<accession>A0A1G5Z6R9</accession>
<dbReference type="InterPro" id="IPR005467">
    <property type="entry name" value="His_kinase_dom"/>
</dbReference>
<organism evidence="8 9">
    <name type="scientific">Algoriphagus alkaliphilus</name>
    <dbReference type="NCBI Taxonomy" id="279824"/>
    <lineage>
        <taxon>Bacteria</taxon>
        <taxon>Pseudomonadati</taxon>
        <taxon>Bacteroidota</taxon>
        <taxon>Cytophagia</taxon>
        <taxon>Cytophagales</taxon>
        <taxon>Cyclobacteriaceae</taxon>
        <taxon>Algoriphagus</taxon>
    </lineage>
</organism>
<evidence type="ECO:0000256" key="5">
    <source>
        <dbReference type="ARBA" id="ARBA00022777"/>
    </source>
</evidence>
<evidence type="ECO:0000313" key="8">
    <source>
        <dbReference type="EMBL" id="SDA90749.1"/>
    </source>
</evidence>
<dbReference type="STRING" id="279824.SAMN03080617_03321"/>
<dbReference type="PROSITE" id="PS50109">
    <property type="entry name" value="HIS_KIN"/>
    <property type="match status" value="1"/>
</dbReference>
<dbReference type="SUPFAM" id="SSF55874">
    <property type="entry name" value="ATPase domain of HSP90 chaperone/DNA topoisomerase II/histidine kinase"/>
    <property type="match status" value="1"/>
</dbReference>
<dbReference type="InterPro" id="IPR000014">
    <property type="entry name" value="PAS"/>
</dbReference>
<dbReference type="SMART" id="SM00387">
    <property type="entry name" value="HATPase_c"/>
    <property type="match status" value="1"/>
</dbReference>